<protein>
    <recommendedName>
        <fullName evidence="6">BHLH domain-containing protein</fullName>
    </recommendedName>
</protein>
<dbReference type="GO" id="GO:0046983">
    <property type="term" value="F:protein dimerization activity"/>
    <property type="evidence" value="ECO:0007669"/>
    <property type="project" value="InterPro"/>
</dbReference>
<evidence type="ECO:0000256" key="5">
    <source>
        <dbReference type="SAM" id="MobiDB-lite"/>
    </source>
</evidence>
<dbReference type="Proteomes" id="UP001293593">
    <property type="component" value="Unassembled WGS sequence"/>
</dbReference>
<accession>A0AAE1IWQ8</accession>
<dbReference type="AlphaFoldDB" id="A0AAE1IWQ8"/>
<name>A0AAE1IWQ8_9FABA</name>
<feature type="region of interest" description="Disordered" evidence="5">
    <location>
        <begin position="157"/>
        <end position="186"/>
    </location>
</feature>
<keyword evidence="4" id="KW-0539">Nucleus</keyword>
<comment type="caution">
    <text evidence="7">The sequence shown here is derived from an EMBL/GenBank/DDBJ whole genome shotgun (WGS) entry which is preliminary data.</text>
</comment>
<evidence type="ECO:0000313" key="7">
    <source>
        <dbReference type="EMBL" id="KAK4259245.1"/>
    </source>
</evidence>
<dbReference type="InterPro" id="IPR036638">
    <property type="entry name" value="HLH_DNA-bd_sf"/>
</dbReference>
<dbReference type="GO" id="GO:0005634">
    <property type="term" value="C:nucleus"/>
    <property type="evidence" value="ECO:0007669"/>
    <property type="project" value="UniProtKB-SubCell"/>
</dbReference>
<organism evidence="7 8">
    <name type="scientific">Acacia crassicarpa</name>
    <name type="common">northern wattle</name>
    <dbReference type="NCBI Taxonomy" id="499986"/>
    <lineage>
        <taxon>Eukaryota</taxon>
        <taxon>Viridiplantae</taxon>
        <taxon>Streptophyta</taxon>
        <taxon>Embryophyta</taxon>
        <taxon>Tracheophyta</taxon>
        <taxon>Spermatophyta</taxon>
        <taxon>Magnoliopsida</taxon>
        <taxon>eudicotyledons</taxon>
        <taxon>Gunneridae</taxon>
        <taxon>Pentapetalae</taxon>
        <taxon>rosids</taxon>
        <taxon>fabids</taxon>
        <taxon>Fabales</taxon>
        <taxon>Fabaceae</taxon>
        <taxon>Caesalpinioideae</taxon>
        <taxon>mimosoid clade</taxon>
        <taxon>Acacieae</taxon>
        <taxon>Acacia</taxon>
    </lineage>
</organism>
<evidence type="ECO:0000256" key="4">
    <source>
        <dbReference type="ARBA" id="ARBA00023242"/>
    </source>
</evidence>
<gene>
    <name evidence="7" type="ORF">QN277_005593</name>
</gene>
<keyword evidence="3" id="KW-0804">Transcription</keyword>
<evidence type="ECO:0000313" key="8">
    <source>
        <dbReference type="Proteomes" id="UP001293593"/>
    </source>
</evidence>
<keyword evidence="2" id="KW-0805">Transcription regulation</keyword>
<evidence type="ECO:0000256" key="1">
    <source>
        <dbReference type="ARBA" id="ARBA00004123"/>
    </source>
</evidence>
<dbReference type="InterPro" id="IPR037546">
    <property type="entry name" value="SAC51-like"/>
</dbReference>
<dbReference type="PANTHER" id="PTHR36066:SF11">
    <property type="entry name" value="TRANSCRIPTION FACTOR BHLH144"/>
    <property type="match status" value="1"/>
</dbReference>
<sequence>MQNHEYFYPEKFALPLAPEAVDTYLHAPLVSALDAVLPSGARPISPFERVELQPSAVCPKNFIIFDQTDNQSRIMFHPAMANKFSGPGLNVHATYTQDSEKNKANPVEGELSSSFEEDSKDIDALLSLEGEELEDHDEEELSTARTNENYESVCDTCSSYGSKSKKRSSSSVRKSSKTHGHCSNPEIKQWEMKRMVRVLRGIVPGGGDQMDSVTVLDEAVRYLKSLKVEAEKLGVAL</sequence>
<dbReference type="Pfam" id="PF23173">
    <property type="entry name" value="bHLH_SAC51"/>
    <property type="match status" value="1"/>
</dbReference>
<dbReference type="InterPro" id="IPR011598">
    <property type="entry name" value="bHLH_dom"/>
</dbReference>
<dbReference type="PROSITE" id="PS50888">
    <property type="entry name" value="BHLH"/>
    <property type="match status" value="1"/>
</dbReference>
<comment type="subcellular location">
    <subcellularLocation>
        <location evidence="1">Nucleus</location>
    </subcellularLocation>
</comment>
<feature type="region of interest" description="Disordered" evidence="5">
    <location>
        <begin position="96"/>
        <end position="117"/>
    </location>
</feature>
<reference evidence="7" key="1">
    <citation type="submission" date="2023-10" db="EMBL/GenBank/DDBJ databases">
        <title>Chromosome-level genome of the transformable northern wattle, Acacia crassicarpa.</title>
        <authorList>
            <person name="Massaro I."/>
            <person name="Sinha N.R."/>
            <person name="Poethig S."/>
            <person name="Leichty A.R."/>
        </authorList>
    </citation>
    <scope>NUCLEOTIDE SEQUENCE</scope>
    <source>
        <strain evidence="7">Acra3RX</strain>
        <tissue evidence="7">Leaf</tissue>
    </source>
</reference>
<evidence type="ECO:0000256" key="3">
    <source>
        <dbReference type="ARBA" id="ARBA00023163"/>
    </source>
</evidence>
<dbReference type="PANTHER" id="PTHR36066">
    <property type="entry name" value="TRANSCRIPTION FACTOR BHLH145"/>
    <property type="match status" value="1"/>
</dbReference>
<feature type="compositionally biased region" description="Basic residues" evidence="5">
    <location>
        <begin position="163"/>
        <end position="180"/>
    </location>
</feature>
<evidence type="ECO:0000256" key="2">
    <source>
        <dbReference type="ARBA" id="ARBA00023015"/>
    </source>
</evidence>
<dbReference type="EMBL" id="JAWXYG010000011">
    <property type="protein sequence ID" value="KAK4259245.1"/>
    <property type="molecule type" value="Genomic_DNA"/>
</dbReference>
<proteinExistence type="predicted"/>
<evidence type="ECO:0000259" key="6">
    <source>
        <dbReference type="PROSITE" id="PS50888"/>
    </source>
</evidence>
<dbReference type="SUPFAM" id="SSF47459">
    <property type="entry name" value="HLH, helix-loop-helix DNA-binding domain"/>
    <property type="match status" value="1"/>
</dbReference>
<feature type="domain" description="BHLH" evidence="6">
    <location>
        <begin position="176"/>
        <end position="226"/>
    </location>
</feature>
<keyword evidence="8" id="KW-1185">Reference proteome</keyword>